<reference evidence="2" key="2">
    <citation type="submission" date="2014-05" db="EMBL/GenBank/DDBJ databases">
        <authorList>
            <person name="Aslett M.A."/>
            <person name="De Silva N."/>
        </authorList>
    </citation>
    <scope>NUCLEOTIDE SEQUENCE</scope>
    <source>
        <strain evidence="2">17X</strain>
    </source>
</reference>
<name>A0A078K783_PLAYE</name>
<dbReference type="Proteomes" id="UP000072874">
    <property type="component" value="Chromosome 8"/>
</dbReference>
<dbReference type="VEuPathDB" id="PlasmoDB:PY06117"/>
<evidence type="ECO:0000313" key="1">
    <source>
        <dbReference type="EMBL" id="CDU17756.1"/>
    </source>
</evidence>
<proteinExistence type="predicted"/>
<gene>
    <name evidence="2" type="ORF">PY17X_0839700</name>
    <name evidence="1" type="ORF">PYYM_0839400</name>
</gene>
<dbReference type="VEuPathDB" id="PlasmoDB:Py17XNL_000801949"/>
<evidence type="ECO:0000313" key="2">
    <source>
        <dbReference type="EMBL" id="VTZ77792.1"/>
    </source>
</evidence>
<dbReference type="OMA" id="LMHDLNW"/>
<evidence type="ECO:0000313" key="4">
    <source>
        <dbReference type="Proteomes" id="UP000072904"/>
    </source>
</evidence>
<organism evidence="1 4">
    <name type="scientific">Plasmodium yoelii</name>
    <dbReference type="NCBI Taxonomy" id="5861"/>
    <lineage>
        <taxon>Eukaryota</taxon>
        <taxon>Sar</taxon>
        <taxon>Alveolata</taxon>
        <taxon>Apicomplexa</taxon>
        <taxon>Aconoidasida</taxon>
        <taxon>Haemosporida</taxon>
        <taxon>Plasmodiidae</taxon>
        <taxon>Plasmodium</taxon>
        <taxon>Plasmodium (Vinckeia)</taxon>
    </lineage>
</organism>
<reference evidence="2" key="4">
    <citation type="submission" date="2019-05" db="EMBL/GenBank/DDBJ databases">
        <authorList>
            <consortium name="Pathogen Informatics"/>
        </authorList>
    </citation>
    <scope>NUCLEOTIDE SEQUENCE</scope>
    <source>
        <strain evidence="2">17X</strain>
    </source>
</reference>
<dbReference type="RefSeq" id="XP_022812065.1">
    <property type="nucleotide sequence ID" value="XM_022955842.1"/>
</dbReference>
<sequence>MIYWLVQSIFYIVILFLKNSYCFYIEENINELKKVINNELLYNELNRLQDMLLYTIEHDVLKLPIKTDDIKYEYINDNYNEISIHDNTSNKNESYLTLKHNATVEDVINYEHILKEQVALKYDPSISDKIKNKILLIRTLKIVKFMLVPIEEYKKNKDIKQALYKLNKFFIYDHKKSKNYDHFTSKLKTAIRENMLYSSKFIKIKNQMSQNDDISEYDVDYKDLLFSYQPNVEYMKNQDALSNYYGIGIYNQIGSHYIALGHFITLKMAFKHFNKYFVNGDLKFYTWGMILQFTPEDRFKALDLICDDTYPKKNKINKKNTIIKSRITGSSQDCSVLEFLIHQYNIYQIELFKKASILNLNMQLFLDTDSLKQNFFNFMCKKNNECNIYKGPHFKQENDDKYDFIDNNQKFSDYFIENIEKNNPYSVYTNYYYFTKYYNEFNQDQVIYVHILNLIGILSGSPSAFVSSLYLPGYYNAIQLSYIESQEIAELYNNLVKCYKVCYSRRSSALKNKIKNIFTVRYYDSSQCGICEGTMFYINNRTQDTTPMLQRYYNYVTQILNVSILSNLTDKMHIYESYDNFLMHDLNWFTFLFLFRMTTYQDIHNNTISNAMFLNLHNETKPKRTMVTFHWYPSYLKKFIIHYIRKNKSISLLNELESKVKKETIEKMKNSIRFVMHINSILQLDFFYYLNEKPLKNNHPYGLTMLIENKFKDWFMNYLTGFTMVNYDDNKGRYKLPEKREKREFLASKLKMWTIYVKKIITDAYVQNFNQKHVINLYKYHDIFNINNKIMVMRDSYELYIKNFDKVFFTGDILIYNKFFSSTPKIQILKDRALYYVHGLWGNQLNYYKFGVLYAYTINKKLLKEIVEELHTIYVTNKNVFNEVSFMQTVRLLFKKIQHSFFSHRRNDAVVSQFRLVRSSVYSLVRLFARPFIRSSSMNNIFFFNVRNNYSKLPKEERYQEIHESLASRFFEKTLFSIFHIMFIIKISKHVDRLDTIYGKANMLRIIVHEEPHLRLEYLYNSSMVDSLLNVFFPLYIKKPTVQLKYGKTFILANMFKLTSELFAIYNLNNLSMLCEYQAITGANYYSFKKLNDFIDRKFVPIILFGYYKKLANEINNPGQNRFVALRERAVDDGAIMLTLLYKSLYMAGNILYRNGAFFPNHLPEELQKQIDWIPLDKIENKPSAFYFDFQALFATVHGVCLKSFIYTLSVYFCFFDYSVFLFRLTTRIFDRFITVIDTYINAYIRSMFNRCTIDVFLKALSKIYDETKKEGYYREIIESRIYSKDYCNNDTECEFPQANTQIIEPIDISGSHYGTSFFYKDYNIDFEELDENELFLNDKSIINYESDLNFYQNDIDFTNKPFNLCSTNEQHKPDG</sequence>
<reference evidence="3 4" key="1">
    <citation type="journal article" date="2014" name="BMC Biol.">
        <title>A comprehensive evaluation of rodent malaria parasite genomes and gene expression.</title>
        <authorList>
            <person name="Otto T.D."/>
            <person name="Bohme U."/>
            <person name="Jackson A.P."/>
            <person name="Hunt M."/>
            <person name="Franke-Fayard B."/>
            <person name="Hoeijmakers W.A."/>
            <person name="Religa A.A."/>
            <person name="Robertson L."/>
            <person name="Sanders M."/>
            <person name="Ogun S.A."/>
            <person name="Cunningham D."/>
            <person name="Erhart A."/>
            <person name="Billker O."/>
            <person name="Khan S.M."/>
            <person name="Stunnenberg H.G."/>
            <person name="Langhorne J."/>
            <person name="Holder A.A."/>
            <person name="Waters A.P."/>
            <person name="Newbold C.I."/>
            <person name="Pain A."/>
            <person name="Berriman M."/>
            <person name="Janse C.J."/>
        </authorList>
    </citation>
    <scope>NUCLEOTIDE SEQUENCE [LARGE SCALE GENOMIC DNA]</scope>
    <source>
        <strain evidence="2 3">17X</strain>
        <strain evidence="1 4">YM</strain>
    </source>
</reference>
<evidence type="ECO:0000313" key="3">
    <source>
        <dbReference type="Proteomes" id="UP000072874"/>
    </source>
</evidence>
<dbReference type="InterPro" id="IPR005553">
    <property type="entry name" value="CLAG"/>
</dbReference>
<dbReference type="EMBL" id="LM993662">
    <property type="protein sequence ID" value="VTZ77792.1"/>
    <property type="molecule type" value="Genomic_DNA"/>
</dbReference>
<dbReference type="GeneID" id="3792048"/>
<accession>A0A078K783</accession>
<dbReference type="KEGG" id="pyo:PY17X_0839700"/>
<dbReference type="VEuPathDB" id="PlasmoDB:PYYM_0839400"/>
<dbReference type="VEuPathDB" id="PlasmoDB:PY17X_0839700"/>
<reference evidence="1" key="3">
    <citation type="submission" date="2014-05" db="EMBL/GenBank/DDBJ databases">
        <authorList>
            <person name="Aslett A.Martin."/>
            <person name="De Silva Nishadi"/>
        </authorList>
    </citation>
    <scope>NUCLEOTIDE SEQUENCE</scope>
    <source>
        <strain evidence="1">YM</strain>
    </source>
</reference>
<protein>
    <submittedName>
        <fullName evidence="1">Cytoadherence linked asexual protein 9</fullName>
    </submittedName>
</protein>
<dbReference type="EMBL" id="LK934636">
    <property type="protein sequence ID" value="CDU17756.1"/>
    <property type="molecule type" value="Genomic_DNA"/>
</dbReference>
<dbReference type="Proteomes" id="UP000072904">
    <property type="component" value="Chromosome 8"/>
</dbReference>
<dbReference type="Pfam" id="PF03805">
    <property type="entry name" value="CLAG"/>
    <property type="match status" value="2"/>
</dbReference>
<dbReference type="GO" id="GO:0020035">
    <property type="term" value="P:adhesion of symbiont to microvasculature"/>
    <property type="evidence" value="ECO:0007669"/>
    <property type="project" value="InterPro"/>
</dbReference>
<dbReference type="OrthoDB" id="382618at2759"/>